<dbReference type="EC" id="3.1.3.7" evidence="6"/>
<keyword evidence="8" id="KW-1185">Reference proteome</keyword>
<evidence type="ECO:0000256" key="1">
    <source>
        <dbReference type="ARBA" id="ARBA00005289"/>
    </source>
</evidence>
<dbReference type="Gene3D" id="3.30.540.10">
    <property type="entry name" value="Fructose-1,6-Bisphosphatase, subunit A, domain 1"/>
    <property type="match status" value="1"/>
</dbReference>
<comment type="catalytic activity">
    <reaction evidence="6">
        <text>adenosine 3',5'-bisphosphate + H2O = AMP + phosphate</text>
        <dbReference type="Rhea" id="RHEA:10040"/>
        <dbReference type="ChEBI" id="CHEBI:15377"/>
        <dbReference type="ChEBI" id="CHEBI:43474"/>
        <dbReference type="ChEBI" id="CHEBI:58343"/>
        <dbReference type="ChEBI" id="CHEBI:456215"/>
        <dbReference type="EC" id="3.1.3.7"/>
    </reaction>
</comment>
<keyword evidence="4 6" id="KW-0378">Hydrolase</keyword>
<dbReference type="PRINTS" id="PR00377">
    <property type="entry name" value="IMPHPHTASES"/>
</dbReference>
<evidence type="ECO:0000256" key="2">
    <source>
        <dbReference type="ARBA" id="ARBA00022475"/>
    </source>
</evidence>
<evidence type="ECO:0000256" key="6">
    <source>
        <dbReference type="HAMAP-Rule" id="MF_02095"/>
    </source>
</evidence>
<keyword evidence="6" id="KW-0460">Magnesium</keyword>
<dbReference type="GO" id="GO:0008441">
    <property type="term" value="F:3'(2'),5'-bisphosphate nucleotidase activity"/>
    <property type="evidence" value="ECO:0007669"/>
    <property type="project" value="UniProtKB-EC"/>
</dbReference>
<sequence length="277" mass="29234">MNPLHHTPIGDRQRLLEAVVAIVRRAGEAVMAVYRTDFDVHGKSDDSPVTEADRRAEAIITAALQQLTPDVPVIAEEAVSAGQQPGVAPGQRFWLVDPVDGTREFVGRNGEFTVNVALIDKAQPVLGVVQAPALGLLYAGGPGMGGWCEADGPASAKNHHPPVRHPLSCRRPPAPGLTVLASRSHGDAARLKSFLDGLGTLVAHTHVAGSSLKFCQIAAGQADVYPRLGRTMEWDTAAGQAVLMGAGGSVLTLDGEALRYGKPDWENPDFVAWGLRG</sequence>
<dbReference type="PROSITE" id="PS00630">
    <property type="entry name" value="IMP_2"/>
    <property type="match status" value="1"/>
</dbReference>
<keyword evidence="2 6" id="KW-1003">Cell membrane</keyword>
<feature type="binding site" evidence="6">
    <location>
        <position position="76"/>
    </location>
    <ligand>
        <name>Mg(2+)</name>
        <dbReference type="ChEBI" id="CHEBI:18420"/>
        <label>1</label>
    </ligand>
</feature>
<evidence type="ECO:0000313" key="8">
    <source>
        <dbReference type="Proteomes" id="UP001265700"/>
    </source>
</evidence>
<evidence type="ECO:0000256" key="5">
    <source>
        <dbReference type="ARBA" id="ARBA00023136"/>
    </source>
</evidence>
<comment type="function">
    <text evidence="6">Converts adenosine-3',5'-bisphosphate (PAP) to AMP.</text>
</comment>
<proteinExistence type="inferred from homology"/>
<feature type="binding site" evidence="6">
    <location>
        <position position="235"/>
    </location>
    <ligand>
        <name>Mg(2+)</name>
        <dbReference type="ChEBI" id="CHEBI:18420"/>
        <label>2</label>
    </ligand>
</feature>
<reference evidence="7 8" key="1">
    <citation type="submission" date="2023-07" db="EMBL/GenBank/DDBJ databases">
        <title>Sorghum-associated microbial communities from plants grown in Nebraska, USA.</title>
        <authorList>
            <person name="Schachtman D."/>
        </authorList>
    </citation>
    <scope>NUCLEOTIDE SEQUENCE [LARGE SCALE GENOMIC DNA]</scope>
    <source>
        <strain evidence="7 8">4249</strain>
    </source>
</reference>
<comment type="caution">
    <text evidence="7">The sequence shown here is derived from an EMBL/GenBank/DDBJ whole genome shotgun (WGS) entry which is preliminary data.</text>
</comment>
<feature type="binding site" evidence="6">
    <location>
        <position position="99"/>
    </location>
    <ligand>
        <name>Mg(2+)</name>
        <dbReference type="ChEBI" id="CHEBI:18420"/>
        <label>1</label>
    </ligand>
</feature>
<dbReference type="PANTHER" id="PTHR43028:SF5">
    <property type="entry name" value="3'(2'),5'-BISPHOSPHATE NUCLEOTIDASE 1"/>
    <property type="match status" value="1"/>
</dbReference>
<feature type="binding site" evidence="6">
    <location>
        <position position="235"/>
    </location>
    <ligand>
        <name>substrate</name>
    </ligand>
</feature>
<feature type="binding site" evidence="6">
    <location>
        <position position="97"/>
    </location>
    <ligand>
        <name>Mg(2+)</name>
        <dbReference type="ChEBI" id="CHEBI:18420"/>
        <label>2</label>
    </ligand>
</feature>
<accession>A0ABU1WL54</accession>
<dbReference type="PANTHER" id="PTHR43028">
    <property type="entry name" value="3'(2'),5'-BISPHOSPHATE NUCLEOTIDASE 1"/>
    <property type="match status" value="1"/>
</dbReference>
<dbReference type="Proteomes" id="UP001265700">
    <property type="component" value="Unassembled WGS sequence"/>
</dbReference>
<dbReference type="InterPro" id="IPR000760">
    <property type="entry name" value="Inositol_monophosphatase-like"/>
</dbReference>
<evidence type="ECO:0000256" key="3">
    <source>
        <dbReference type="ARBA" id="ARBA00022519"/>
    </source>
</evidence>
<dbReference type="Pfam" id="PF00459">
    <property type="entry name" value="Inositol_P"/>
    <property type="match status" value="1"/>
</dbReference>
<dbReference type="Gene3D" id="3.40.190.80">
    <property type="match status" value="1"/>
</dbReference>
<protein>
    <recommendedName>
        <fullName evidence="6">3'(2'),5'-bisphosphate nucleotidase CysQ</fullName>
        <ecNumber evidence="6">3.1.3.7</ecNumber>
    </recommendedName>
    <alternativeName>
        <fullName evidence="6">3'(2'),5-bisphosphonucleoside 3'(2')-phosphohydrolase</fullName>
    </alternativeName>
    <alternativeName>
        <fullName evidence="6">3'-phosphoadenosine 5'-phosphate phosphatase</fullName>
        <shortName evidence="6">PAP phosphatase</shortName>
    </alternativeName>
</protein>
<name>A0ABU1WL54_9BURK</name>
<comment type="similarity">
    <text evidence="1 6">Belongs to the inositol monophosphatase superfamily. CysQ family.</text>
</comment>
<dbReference type="InterPro" id="IPR050725">
    <property type="entry name" value="CysQ/Inositol_MonoPase"/>
</dbReference>
<comment type="subcellular location">
    <subcellularLocation>
        <location evidence="6">Cell inner membrane</location>
        <topology evidence="6">Peripheral membrane protein</topology>
        <orientation evidence="6">Cytoplasmic side</orientation>
    </subcellularLocation>
</comment>
<feature type="binding site" evidence="6">
    <location>
        <begin position="99"/>
        <end position="102"/>
    </location>
    <ligand>
        <name>substrate</name>
    </ligand>
</feature>
<feature type="binding site" evidence="6">
    <location>
        <position position="97"/>
    </location>
    <ligand>
        <name>Mg(2+)</name>
        <dbReference type="ChEBI" id="CHEBI:18420"/>
        <label>1</label>
    </ligand>
</feature>
<dbReference type="NCBIfam" id="TIGR01331">
    <property type="entry name" value="bisphos_cysQ"/>
    <property type="match status" value="1"/>
</dbReference>
<feature type="binding site" evidence="6">
    <location>
        <position position="100"/>
    </location>
    <ligand>
        <name>Mg(2+)</name>
        <dbReference type="ChEBI" id="CHEBI:18420"/>
        <label>2</label>
    </ligand>
</feature>
<dbReference type="EMBL" id="JAVDWU010000003">
    <property type="protein sequence ID" value="MDR7150013.1"/>
    <property type="molecule type" value="Genomic_DNA"/>
</dbReference>
<keyword evidence="6" id="KW-0479">Metal-binding</keyword>
<dbReference type="InterPro" id="IPR020550">
    <property type="entry name" value="Inositol_monophosphatase_CS"/>
</dbReference>
<feature type="binding site" evidence="6">
    <location>
        <position position="76"/>
    </location>
    <ligand>
        <name>substrate</name>
    </ligand>
</feature>
<dbReference type="HAMAP" id="MF_02095">
    <property type="entry name" value="CysQ"/>
    <property type="match status" value="1"/>
</dbReference>
<evidence type="ECO:0000256" key="4">
    <source>
        <dbReference type="ARBA" id="ARBA00022801"/>
    </source>
</evidence>
<keyword evidence="3 6" id="KW-0997">Cell inner membrane</keyword>
<dbReference type="InterPro" id="IPR006240">
    <property type="entry name" value="CysQ"/>
</dbReference>
<keyword evidence="5 6" id="KW-0472">Membrane</keyword>
<evidence type="ECO:0000313" key="7">
    <source>
        <dbReference type="EMBL" id="MDR7150013.1"/>
    </source>
</evidence>
<gene>
    <name evidence="6" type="primary">cysQ</name>
    <name evidence="7" type="ORF">J2W49_001968</name>
</gene>
<dbReference type="CDD" id="cd01638">
    <property type="entry name" value="CysQ"/>
    <property type="match status" value="1"/>
</dbReference>
<organism evidence="7 8">
    <name type="scientific">Hydrogenophaga palleronii</name>
    <dbReference type="NCBI Taxonomy" id="65655"/>
    <lineage>
        <taxon>Bacteria</taxon>
        <taxon>Pseudomonadati</taxon>
        <taxon>Pseudomonadota</taxon>
        <taxon>Betaproteobacteria</taxon>
        <taxon>Burkholderiales</taxon>
        <taxon>Comamonadaceae</taxon>
        <taxon>Hydrogenophaga</taxon>
    </lineage>
</organism>
<dbReference type="SUPFAM" id="SSF56655">
    <property type="entry name" value="Carbohydrate phosphatase"/>
    <property type="match status" value="1"/>
</dbReference>
<comment type="cofactor">
    <cofactor evidence="6">
        <name>Mg(2+)</name>
        <dbReference type="ChEBI" id="CHEBI:18420"/>
    </cofactor>
</comment>